<reference evidence="3 4" key="1">
    <citation type="submission" date="2017-05" db="EMBL/GenBank/DDBJ databases">
        <title>Comparative genomic and metabolic analysis of manganese-oxidizing mechanisms in Celeribater manganoxidans DY25T: its adaption to the environment of polymetallic nodule.</title>
        <authorList>
            <person name="Wang X."/>
        </authorList>
    </citation>
    <scope>NUCLEOTIDE SEQUENCE [LARGE SCALE GENOMIC DNA]</scope>
    <source>
        <strain evidence="3 4">DY25</strain>
    </source>
</reference>
<sequence length="431" mass="47013">MNEFKQDANGTAPQGAPQTTAAAQAPVAQGLATAAAPGRDSATHEVEQLSAVVLADPAPADAITPLDQADAPLSEEIRKRMAEIDMGDTNSIVSFGSGAQAELQKISQSMLADVKNKDVGPAGDGLRDIVGTIRGFSVSELDVRRKRNFFEKLLGRVAPYSKFVAKYEEVQDQIDRITTNLLQHEHQLLKDIKSLDLLYDRTLEFYDELALYIAAGEAKLAEFDTQVIPAKEAQVDAAPEDDQVIRAQELRDMRAARDDLERRVHDLKLTRQVTMQSLPSIRLVQENDKSLVTKINSTLVNTVPLWETQLAQAVTIQRSAEAAGAVREATDLTNELLTANAKNLRTANKTVREQMERGVFDIEAVRAANADLIATIEESLQIADEGKRRRSEAEGELQKMEAELRDTLASARARADARGGNAGAAVPPAQR</sequence>
<name>A0A291M2U0_9RHOB</name>
<dbReference type="PANTHER" id="PTHR38432">
    <property type="entry name" value="TELA-LIKE PROTEIN SAOUHSC_01408"/>
    <property type="match status" value="1"/>
</dbReference>
<dbReference type="OrthoDB" id="9768858at2"/>
<organism evidence="3 4">
    <name type="scientific">Pacificitalea manganoxidans</name>
    <dbReference type="NCBI Taxonomy" id="1411902"/>
    <lineage>
        <taxon>Bacteria</taxon>
        <taxon>Pseudomonadati</taxon>
        <taxon>Pseudomonadota</taxon>
        <taxon>Alphaproteobacteria</taxon>
        <taxon>Rhodobacterales</taxon>
        <taxon>Paracoccaceae</taxon>
        <taxon>Pacificitalea</taxon>
    </lineage>
</organism>
<dbReference type="RefSeq" id="WP_097374113.1">
    <property type="nucleotide sequence ID" value="NZ_CP021404.1"/>
</dbReference>
<keyword evidence="4" id="KW-1185">Reference proteome</keyword>
<dbReference type="Proteomes" id="UP000219050">
    <property type="component" value="Chromosome"/>
</dbReference>
<gene>
    <name evidence="3" type="ORF">CBW24_03675</name>
</gene>
<feature type="region of interest" description="Disordered" evidence="2">
    <location>
        <begin position="408"/>
        <end position="431"/>
    </location>
</feature>
<proteinExistence type="inferred from homology"/>
<evidence type="ECO:0000313" key="4">
    <source>
        <dbReference type="Proteomes" id="UP000219050"/>
    </source>
</evidence>
<dbReference type="AlphaFoldDB" id="A0A291M2U0"/>
<evidence type="ECO:0000313" key="3">
    <source>
        <dbReference type="EMBL" id="ATI43291.1"/>
    </source>
</evidence>
<dbReference type="PIRSF" id="PIRSF026508">
    <property type="entry name" value="TelA"/>
    <property type="match status" value="1"/>
</dbReference>
<evidence type="ECO:0000256" key="2">
    <source>
        <dbReference type="SAM" id="MobiDB-lite"/>
    </source>
</evidence>
<evidence type="ECO:0000256" key="1">
    <source>
        <dbReference type="ARBA" id="ARBA00005541"/>
    </source>
</evidence>
<accession>A0A291M2U0</accession>
<dbReference type="PANTHER" id="PTHR38432:SF1">
    <property type="entry name" value="TELA-LIKE PROTEIN SAOUHSC_01408"/>
    <property type="match status" value="1"/>
</dbReference>
<protein>
    <submittedName>
        <fullName evidence="3">Toxic anion resistance protein</fullName>
    </submittedName>
</protein>
<dbReference type="KEGG" id="cmag:CBW24_03675"/>
<dbReference type="InterPro" id="IPR008863">
    <property type="entry name" value="Toxic_anion-R_TelA"/>
</dbReference>
<dbReference type="EMBL" id="CP021404">
    <property type="protein sequence ID" value="ATI43291.1"/>
    <property type="molecule type" value="Genomic_DNA"/>
</dbReference>
<feature type="compositionally biased region" description="Low complexity" evidence="2">
    <location>
        <begin position="10"/>
        <end position="38"/>
    </location>
</feature>
<feature type="region of interest" description="Disordered" evidence="2">
    <location>
        <begin position="1"/>
        <end position="45"/>
    </location>
</feature>
<comment type="similarity">
    <text evidence="1">Belongs to the TelA family.</text>
</comment>
<dbReference type="Pfam" id="PF05816">
    <property type="entry name" value="TelA"/>
    <property type="match status" value="1"/>
</dbReference>